<dbReference type="OrthoDB" id="9802228at2"/>
<keyword evidence="2" id="KW-1185">Reference proteome</keyword>
<organism evidence="1 2">
    <name type="scientific">Cohnella fermenti</name>
    <dbReference type="NCBI Taxonomy" id="2565925"/>
    <lineage>
        <taxon>Bacteria</taxon>
        <taxon>Bacillati</taxon>
        <taxon>Bacillota</taxon>
        <taxon>Bacilli</taxon>
        <taxon>Bacillales</taxon>
        <taxon>Paenibacillaceae</taxon>
        <taxon>Cohnella</taxon>
    </lineage>
</organism>
<dbReference type="RefSeq" id="WP_136373534.1">
    <property type="nucleotide sequence ID" value="NZ_SSOB01000059.1"/>
</dbReference>
<dbReference type="AlphaFoldDB" id="A0A4S4BFW9"/>
<dbReference type="EMBL" id="SSOB01000059">
    <property type="protein sequence ID" value="THF73270.1"/>
    <property type="molecule type" value="Genomic_DNA"/>
</dbReference>
<dbReference type="Proteomes" id="UP000310636">
    <property type="component" value="Unassembled WGS sequence"/>
</dbReference>
<proteinExistence type="predicted"/>
<evidence type="ECO:0000313" key="1">
    <source>
        <dbReference type="EMBL" id="THF73270.1"/>
    </source>
</evidence>
<accession>A0A4S4BFW9</accession>
<name>A0A4S4BFW9_9BACL</name>
<evidence type="ECO:0000313" key="2">
    <source>
        <dbReference type="Proteomes" id="UP000310636"/>
    </source>
</evidence>
<comment type="caution">
    <text evidence="1">The sequence shown here is derived from an EMBL/GenBank/DDBJ whole genome shotgun (WGS) entry which is preliminary data.</text>
</comment>
<gene>
    <name evidence="1" type="ORF">E6C55_30070</name>
</gene>
<protein>
    <submittedName>
        <fullName evidence="1">Uncharacterized protein</fullName>
    </submittedName>
</protein>
<sequence>MGAAGLLKKGNTADTAVKEDYKLELSNYQWATLRAGVKALIDKGTIKDTAWLDKIGNKTLTTSELAWLTFAVK</sequence>
<reference evidence="1 2" key="1">
    <citation type="submission" date="2019-04" db="EMBL/GenBank/DDBJ databases">
        <title>Cohnella sp. nov. isolated from preserved vegetables.</title>
        <authorList>
            <person name="Lin S.-Y."/>
            <person name="Hung M.-H."/>
            <person name="Young C.-C."/>
        </authorList>
    </citation>
    <scope>NUCLEOTIDE SEQUENCE [LARGE SCALE GENOMIC DNA]</scope>
    <source>
        <strain evidence="1 2">CC-MHH1044</strain>
    </source>
</reference>